<dbReference type="GO" id="GO:0045944">
    <property type="term" value="P:positive regulation of transcription by RNA polymerase II"/>
    <property type="evidence" value="ECO:0007669"/>
    <property type="project" value="TreeGrafter"/>
</dbReference>
<feature type="compositionally biased region" description="Polar residues" evidence="10">
    <location>
        <begin position="115"/>
        <end position="124"/>
    </location>
</feature>
<keyword evidence="4" id="KW-0963">Cytoplasm</keyword>
<evidence type="ECO:0000256" key="9">
    <source>
        <dbReference type="ARBA" id="ARBA00023242"/>
    </source>
</evidence>
<dbReference type="GO" id="GO:0005737">
    <property type="term" value="C:cytoplasm"/>
    <property type="evidence" value="ECO:0007669"/>
    <property type="project" value="UniProtKB-SubCell"/>
</dbReference>
<keyword evidence="13" id="KW-1185">Reference proteome</keyword>
<evidence type="ECO:0000256" key="2">
    <source>
        <dbReference type="ARBA" id="ARBA00004496"/>
    </source>
</evidence>
<protein>
    <submittedName>
        <fullName evidence="14">CREB-regulated transcription coactivator 1-like isoform X10</fullName>
    </submittedName>
</protein>
<dbReference type="InterPro" id="IPR024783">
    <property type="entry name" value="TORC_N"/>
</dbReference>
<evidence type="ECO:0000259" key="12">
    <source>
        <dbReference type="Pfam" id="PF12885"/>
    </source>
</evidence>
<feature type="compositionally biased region" description="Low complexity" evidence="10">
    <location>
        <begin position="282"/>
        <end position="298"/>
    </location>
</feature>
<dbReference type="Pfam" id="PF12884">
    <property type="entry name" value="TORC_N"/>
    <property type="match status" value="1"/>
</dbReference>
<accession>A0A8B8GP71</accession>
<keyword evidence="6" id="KW-0805">Transcription regulation</keyword>
<evidence type="ECO:0000256" key="7">
    <source>
        <dbReference type="ARBA" id="ARBA00023159"/>
    </source>
</evidence>
<evidence type="ECO:0000256" key="6">
    <source>
        <dbReference type="ARBA" id="ARBA00023015"/>
    </source>
</evidence>
<dbReference type="GeneID" id="112693502"/>
<dbReference type="GO" id="GO:0005634">
    <property type="term" value="C:nucleus"/>
    <property type="evidence" value="ECO:0007669"/>
    <property type="project" value="UniProtKB-SubCell"/>
</dbReference>
<proteinExistence type="inferred from homology"/>
<dbReference type="AlphaFoldDB" id="A0A8B8GP71"/>
<evidence type="ECO:0000313" key="14">
    <source>
        <dbReference type="RefSeq" id="XP_025424396.1"/>
    </source>
</evidence>
<dbReference type="Pfam" id="PF12885">
    <property type="entry name" value="TORC_M"/>
    <property type="match status" value="1"/>
</dbReference>
<keyword evidence="8" id="KW-0804">Transcription</keyword>
<dbReference type="GO" id="GO:0008140">
    <property type="term" value="F:cAMP response element binding protein binding"/>
    <property type="evidence" value="ECO:0007669"/>
    <property type="project" value="InterPro"/>
</dbReference>
<dbReference type="Proteomes" id="UP000694846">
    <property type="component" value="Unplaced"/>
</dbReference>
<evidence type="ECO:0000256" key="5">
    <source>
        <dbReference type="ARBA" id="ARBA00022553"/>
    </source>
</evidence>
<feature type="compositionally biased region" description="Low complexity" evidence="10">
    <location>
        <begin position="343"/>
        <end position="364"/>
    </location>
</feature>
<dbReference type="OrthoDB" id="8947034at2759"/>
<feature type="compositionally biased region" description="Polar residues" evidence="10">
    <location>
        <begin position="42"/>
        <end position="55"/>
    </location>
</feature>
<feature type="region of interest" description="Disordered" evidence="10">
    <location>
        <begin position="281"/>
        <end position="365"/>
    </location>
</feature>
<feature type="domain" description="Transducer of regulated CREB activity N-terminal" evidence="11">
    <location>
        <begin position="3"/>
        <end position="55"/>
    </location>
</feature>
<dbReference type="RefSeq" id="XP_025424396.1">
    <property type="nucleotide sequence ID" value="XM_025568611.1"/>
</dbReference>
<dbReference type="PANTHER" id="PTHR13589:SF15">
    <property type="entry name" value="CREB-REGULATED TRANSCRIPTION COACTIVATOR, ISOFORM B"/>
    <property type="match status" value="1"/>
</dbReference>
<comment type="subcellular location">
    <subcellularLocation>
        <location evidence="2">Cytoplasm</location>
    </subcellularLocation>
    <subcellularLocation>
        <location evidence="1">Nucleus</location>
    </subcellularLocation>
</comment>
<evidence type="ECO:0000259" key="11">
    <source>
        <dbReference type="Pfam" id="PF12884"/>
    </source>
</evidence>
<name>A0A8B8GP71_9HEMI</name>
<feature type="region of interest" description="Disordered" evidence="10">
    <location>
        <begin position="32"/>
        <end position="135"/>
    </location>
</feature>
<dbReference type="PANTHER" id="PTHR13589">
    <property type="entry name" value="CREB-REGULATED TRANSCRIPTION COACTIVATOR"/>
    <property type="match status" value="1"/>
</dbReference>
<evidence type="ECO:0000256" key="3">
    <source>
        <dbReference type="ARBA" id="ARBA00007167"/>
    </source>
</evidence>
<evidence type="ECO:0000256" key="10">
    <source>
        <dbReference type="SAM" id="MobiDB-lite"/>
    </source>
</evidence>
<feature type="compositionally biased region" description="Low complexity" evidence="10">
    <location>
        <begin position="305"/>
        <end position="335"/>
    </location>
</feature>
<feature type="domain" description="Transducer of regulated CREB activity middle" evidence="12">
    <location>
        <begin position="140"/>
        <end position="227"/>
    </location>
</feature>
<evidence type="ECO:0000256" key="1">
    <source>
        <dbReference type="ARBA" id="ARBA00004123"/>
    </source>
</evidence>
<reference evidence="14" key="1">
    <citation type="submission" date="2025-08" db="UniProtKB">
        <authorList>
            <consortium name="RefSeq"/>
        </authorList>
    </citation>
    <scope>IDENTIFICATION</scope>
    <source>
        <tissue evidence="14">Whole body</tissue>
    </source>
</reference>
<keyword evidence="9" id="KW-0539">Nucleus</keyword>
<sequence>MANPRKFSEKIALHHQKQAEETAAFEEIMREVSNATKEKPVTNGSEEVVPNQNQLARGRSVGYRERGRSVGSVGPMRSEKRSADKSPYSSGPYLSPPPSDTSWRRTHSDSALHHSVSQTSSTESLAHLHSPGSQRRTLIDNQQYDKNRYLSTSPDKRPRSCCDVPRVPGINVFTTQQEPGVVQIPIGNNTGSLPDLTNLLTQFSPPIHVPLDQDEQYNLSSPYNSNGFNVDNSLGNGNSGENCNSTIEMRMLEQNSNMNCGTVQMNNLNMSQTLMYQTIPLSSRQQQTQQSCSTDGQTEINSSHLNIGNSQLNNLNSLGSYRNQQSNRPSPQSSPGLTIQYGSSSPLCSSPQSPSSPSNSSVSSNLHKHFEDFSMEVQDWNQLIQTLKESNSTAWMTTQLQHDSPRPAVMDYIGSPSNHTYLTQPDDEVNGKINTDLDYSNTSPLQSLQYPNQNHTTPINTLSTKISQPVPHIILTDFSYEDHPLNNGNDFIKDLNSTTSFDANYFPIEDNMRQGIVDQIHLERLDPLDQLDYLPMYSDSNIDAVTNNDHF</sequence>
<dbReference type="GO" id="GO:0051289">
    <property type="term" value="P:protein homotetramerization"/>
    <property type="evidence" value="ECO:0007669"/>
    <property type="project" value="InterPro"/>
</dbReference>
<keyword evidence="5" id="KW-0597">Phosphoprotein</keyword>
<evidence type="ECO:0000313" key="13">
    <source>
        <dbReference type="Proteomes" id="UP000694846"/>
    </source>
</evidence>
<organism evidence="13 14">
    <name type="scientific">Sipha flava</name>
    <name type="common">yellow sugarcane aphid</name>
    <dbReference type="NCBI Taxonomy" id="143950"/>
    <lineage>
        <taxon>Eukaryota</taxon>
        <taxon>Metazoa</taxon>
        <taxon>Ecdysozoa</taxon>
        <taxon>Arthropoda</taxon>
        <taxon>Hexapoda</taxon>
        <taxon>Insecta</taxon>
        <taxon>Pterygota</taxon>
        <taxon>Neoptera</taxon>
        <taxon>Paraneoptera</taxon>
        <taxon>Hemiptera</taxon>
        <taxon>Sternorrhyncha</taxon>
        <taxon>Aphidomorpha</taxon>
        <taxon>Aphidoidea</taxon>
        <taxon>Aphididae</taxon>
        <taxon>Sipha</taxon>
    </lineage>
</organism>
<gene>
    <name evidence="14" type="primary">LOC112693502</name>
</gene>
<keyword evidence="7" id="KW-0010">Activator</keyword>
<dbReference type="InterPro" id="IPR024784">
    <property type="entry name" value="TORC_M"/>
</dbReference>
<evidence type="ECO:0000256" key="8">
    <source>
        <dbReference type="ARBA" id="ARBA00023163"/>
    </source>
</evidence>
<dbReference type="InterPro" id="IPR024786">
    <property type="entry name" value="TORC"/>
</dbReference>
<comment type="similarity">
    <text evidence="3">Belongs to the TORC family.</text>
</comment>
<feature type="compositionally biased region" description="Basic and acidic residues" evidence="10">
    <location>
        <begin position="102"/>
        <end position="112"/>
    </location>
</feature>
<evidence type="ECO:0000256" key="4">
    <source>
        <dbReference type="ARBA" id="ARBA00022490"/>
    </source>
</evidence>